<evidence type="ECO:0000256" key="2">
    <source>
        <dbReference type="ARBA" id="ARBA00022695"/>
    </source>
</evidence>
<evidence type="ECO:0000256" key="1">
    <source>
        <dbReference type="ARBA" id="ARBA00022679"/>
    </source>
</evidence>
<dbReference type="RefSeq" id="WP_377734951.1">
    <property type="nucleotide sequence ID" value="NZ_JBHSRI010000024.1"/>
</dbReference>
<keyword evidence="3" id="KW-0547">Nucleotide-binding</keyword>
<evidence type="ECO:0000256" key="7">
    <source>
        <dbReference type="ARBA" id="ARBA00048696"/>
    </source>
</evidence>
<gene>
    <name evidence="9" type="ORF">ACFPYN_13625</name>
</gene>
<sequence>MRDPYAYPNSHILINKLDIRDEEELVKIEAQLFIAAIVDLENSFNVTDLFHPDSVQQIHSYLFDNLYEWAGNFRTINIYKPERVLSGLSVSYSDYQNIPFVLADIYEWAFTIKWDQREPDVVKNFTTLLVNLWRVHPFREGNTQTLSVFMKLFAEKHGISFNEQILSNHAGYLRAAIALAAIEEAPEPESLVNMIHDAFGVPGTGDLVELESSSDRYQSIEQFDVEHYEENYFSVDPLQIEPDEK</sequence>
<evidence type="ECO:0000256" key="4">
    <source>
        <dbReference type="ARBA" id="ARBA00022840"/>
    </source>
</evidence>
<reference evidence="10" key="1">
    <citation type="journal article" date="2019" name="Int. J. Syst. Evol. Microbiol.">
        <title>The Global Catalogue of Microorganisms (GCM) 10K type strain sequencing project: providing services to taxonomists for standard genome sequencing and annotation.</title>
        <authorList>
            <consortium name="The Broad Institute Genomics Platform"/>
            <consortium name="The Broad Institute Genome Sequencing Center for Infectious Disease"/>
            <person name="Wu L."/>
            <person name="Ma J."/>
        </authorList>
    </citation>
    <scope>NUCLEOTIDE SEQUENCE [LARGE SCALE GENOMIC DNA]</scope>
    <source>
        <strain evidence="10">CCUG 54527</strain>
    </source>
</reference>
<evidence type="ECO:0000313" key="10">
    <source>
        <dbReference type="Proteomes" id="UP001596170"/>
    </source>
</evidence>
<dbReference type="PANTHER" id="PTHR39560:SF1">
    <property type="entry name" value="PROTEIN ADENYLYLTRANSFERASE FIC-RELATED"/>
    <property type="match status" value="1"/>
</dbReference>
<proteinExistence type="predicted"/>
<dbReference type="Pfam" id="PF02661">
    <property type="entry name" value="Fic"/>
    <property type="match status" value="1"/>
</dbReference>
<comment type="catalytic activity">
    <reaction evidence="6">
        <text>L-threonyl-[protein] + ATP = 3-O-(5'-adenylyl)-L-threonyl-[protein] + diphosphate</text>
        <dbReference type="Rhea" id="RHEA:54292"/>
        <dbReference type="Rhea" id="RHEA-COMP:11060"/>
        <dbReference type="Rhea" id="RHEA-COMP:13847"/>
        <dbReference type="ChEBI" id="CHEBI:30013"/>
        <dbReference type="ChEBI" id="CHEBI:30616"/>
        <dbReference type="ChEBI" id="CHEBI:33019"/>
        <dbReference type="ChEBI" id="CHEBI:138113"/>
        <dbReference type="EC" id="2.7.7.108"/>
    </reaction>
</comment>
<dbReference type="EC" id="2.7.7.108" evidence="5"/>
<keyword evidence="1" id="KW-0808">Transferase</keyword>
<organism evidence="9 10">
    <name type="scientific">Paenisporosarcina macmurdoensis</name>
    <dbReference type="NCBI Taxonomy" id="212659"/>
    <lineage>
        <taxon>Bacteria</taxon>
        <taxon>Bacillati</taxon>
        <taxon>Bacillota</taxon>
        <taxon>Bacilli</taxon>
        <taxon>Bacillales</taxon>
        <taxon>Caryophanaceae</taxon>
        <taxon>Paenisporosarcina</taxon>
    </lineage>
</organism>
<evidence type="ECO:0000256" key="6">
    <source>
        <dbReference type="ARBA" id="ARBA00047939"/>
    </source>
</evidence>
<evidence type="ECO:0000256" key="3">
    <source>
        <dbReference type="ARBA" id="ARBA00022741"/>
    </source>
</evidence>
<protein>
    <recommendedName>
        <fullName evidence="5">protein adenylyltransferase</fullName>
        <ecNumber evidence="5">2.7.7.108</ecNumber>
    </recommendedName>
</protein>
<dbReference type="InterPro" id="IPR036597">
    <property type="entry name" value="Fido-like_dom_sf"/>
</dbReference>
<evidence type="ECO:0000256" key="5">
    <source>
        <dbReference type="ARBA" id="ARBA00034531"/>
    </source>
</evidence>
<accession>A0ABW1LBT5</accession>
<keyword evidence="4" id="KW-0067">ATP-binding</keyword>
<evidence type="ECO:0000313" key="9">
    <source>
        <dbReference type="EMBL" id="MFC6040462.1"/>
    </source>
</evidence>
<dbReference type="InterPro" id="IPR003812">
    <property type="entry name" value="Fido"/>
</dbReference>
<feature type="domain" description="Fido" evidence="8">
    <location>
        <begin position="50"/>
        <end position="197"/>
    </location>
</feature>
<dbReference type="PANTHER" id="PTHR39560">
    <property type="entry name" value="PROTEIN ADENYLYLTRANSFERASE FIC-RELATED"/>
    <property type="match status" value="1"/>
</dbReference>
<keyword evidence="10" id="KW-1185">Reference proteome</keyword>
<dbReference type="EMBL" id="JBHSRI010000024">
    <property type="protein sequence ID" value="MFC6040462.1"/>
    <property type="molecule type" value="Genomic_DNA"/>
</dbReference>
<evidence type="ECO:0000259" key="8">
    <source>
        <dbReference type="PROSITE" id="PS51459"/>
    </source>
</evidence>
<dbReference type="SUPFAM" id="SSF140931">
    <property type="entry name" value="Fic-like"/>
    <property type="match status" value="1"/>
</dbReference>
<dbReference type="Proteomes" id="UP001596170">
    <property type="component" value="Unassembled WGS sequence"/>
</dbReference>
<keyword evidence="2" id="KW-0548">Nucleotidyltransferase</keyword>
<name>A0ABW1LBT5_9BACL</name>
<dbReference type="PROSITE" id="PS51459">
    <property type="entry name" value="FIDO"/>
    <property type="match status" value="1"/>
</dbReference>
<comment type="catalytic activity">
    <reaction evidence="7">
        <text>L-tyrosyl-[protein] + ATP = O-(5'-adenylyl)-L-tyrosyl-[protein] + diphosphate</text>
        <dbReference type="Rhea" id="RHEA:54288"/>
        <dbReference type="Rhea" id="RHEA-COMP:10136"/>
        <dbReference type="Rhea" id="RHEA-COMP:13846"/>
        <dbReference type="ChEBI" id="CHEBI:30616"/>
        <dbReference type="ChEBI" id="CHEBI:33019"/>
        <dbReference type="ChEBI" id="CHEBI:46858"/>
        <dbReference type="ChEBI" id="CHEBI:83624"/>
        <dbReference type="EC" id="2.7.7.108"/>
    </reaction>
</comment>
<dbReference type="Gene3D" id="1.10.3290.10">
    <property type="entry name" value="Fido-like domain"/>
    <property type="match status" value="1"/>
</dbReference>
<comment type="caution">
    <text evidence="9">The sequence shown here is derived from an EMBL/GenBank/DDBJ whole genome shotgun (WGS) entry which is preliminary data.</text>
</comment>